<dbReference type="PATRIC" id="fig|1107881.3.peg.2480"/>
<accession>H0FZ13</accession>
<name>H0FZ13_RHIML</name>
<organism evidence="2 3">
    <name type="scientific">Sinorhizobium meliloti CCNWSX0020</name>
    <dbReference type="NCBI Taxonomy" id="1107881"/>
    <lineage>
        <taxon>Bacteria</taxon>
        <taxon>Pseudomonadati</taxon>
        <taxon>Pseudomonadota</taxon>
        <taxon>Alphaproteobacteria</taxon>
        <taxon>Hyphomicrobiales</taxon>
        <taxon>Rhizobiaceae</taxon>
        <taxon>Sinorhizobium/Ensifer group</taxon>
        <taxon>Sinorhizobium</taxon>
    </lineage>
</organism>
<feature type="region of interest" description="Disordered" evidence="1">
    <location>
        <begin position="85"/>
        <end position="105"/>
    </location>
</feature>
<reference evidence="2 3" key="1">
    <citation type="journal article" date="2012" name="J. Bacteriol.">
        <title>Draft Genome Sequence of Sinorhizobium meliloti CCNWSX0020, a Nitrogen-Fixing Symbiont with Copper Tolerance Capability Isolated from Lead-Zinc Mine Tailings.</title>
        <authorList>
            <person name="Li Z."/>
            <person name="Ma Z."/>
            <person name="Hao X."/>
            <person name="Wei G."/>
        </authorList>
    </citation>
    <scope>NUCLEOTIDE SEQUENCE [LARGE SCALE GENOMIC DNA]</scope>
    <source>
        <strain evidence="2 3">CCNWSX0020</strain>
    </source>
</reference>
<dbReference type="Proteomes" id="UP000004038">
    <property type="component" value="Unassembled WGS sequence"/>
</dbReference>
<evidence type="ECO:0000313" key="3">
    <source>
        <dbReference type="Proteomes" id="UP000004038"/>
    </source>
</evidence>
<proteinExistence type="predicted"/>
<dbReference type="RefSeq" id="WP_004435112.1">
    <property type="nucleotide sequence ID" value="NZ_AGVV01000019.1"/>
</dbReference>
<sequence>MPEKMKLHHIDGSTADIDAIDARRTLRDHPSEWSTSPFPAEVQKKAQEAAKEKRRAILQLKASGKPQHEVDALIAELEEFQQMEKAEADKAARAGKRKEEQKKES</sequence>
<gene>
    <name evidence="2" type="ORF">SM0020_12235</name>
</gene>
<dbReference type="EMBL" id="AGVV01000019">
    <property type="protein sequence ID" value="EHK77693.1"/>
    <property type="molecule type" value="Genomic_DNA"/>
</dbReference>
<evidence type="ECO:0000313" key="2">
    <source>
        <dbReference type="EMBL" id="EHK77693.1"/>
    </source>
</evidence>
<evidence type="ECO:0000256" key="1">
    <source>
        <dbReference type="SAM" id="MobiDB-lite"/>
    </source>
</evidence>
<protein>
    <submittedName>
        <fullName evidence="2">Uncharacterized protein</fullName>
    </submittedName>
</protein>
<dbReference type="AlphaFoldDB" id="H0FZ13"/>